<proteinExistence type="predicted"/>
<evidence type="ECO:0000313" key="1">
    <source>
        <dbReference type="EMBL" id="MBZ5712306.1"/>
    </source>
</evidence>
<dbReference type="Pfam" id="PF18854">
    <property type="entry name" value="baeRF_family10"/>
    <property type="match status" value="1"/>
</dbReference>
<dbReference type="RefSeq" id="WP_224194067.1">
    <property type="nucleotide sequence ID" value="NZ_JAIRAU010000029.1"/>
</dbReference>
<name>A0ABS7TW99_9BACT</name>
<gene>
    <name evidence="1" type="ORF">K7C98_23950</name>
</gene>
<keyword evidence="2" id="KW-1185">Reference proteome</keyword>
<reference evidence="1" key="1">
    <citation type="submission" date="2021-08" db="EMBL/GenBank/DDBJ databases">
        <authorList>
            <person name="Stevens D.C."/>
        </authorList>
    </citation>
    <scope>NUCLEOTIDE SEQUENCE</scope>
    <source>
        <strain evidence="1">DSM 53165</strain>
    </source>
</reference>
<dbReference type="InterPro" id="IPR042226">
    <property type="entry name" value="eFR1_2_sf"/>
</dbReference>
<sequence length="370" mass="40773">MLKLSDVNRVLSQPAADKTLSVYAQVDPSLFENQGRTPGWRIWLKNSLRELKAKHAEPETAELIARAEHYFTNLRPECKAVAAFFTPRAEQVLQLKVPIVAPECHFGRPAVASLLWLLDEYEPYVVTLVDSEKARFFVAQLGRAGLGDTRFNEVFEYDFPQKTMMPTGRNEGNYPQGGNNRDAFAATIQDHARRFYRDVAEQCGHLLEQSGAKRLLLGGIETSAHCVIEQMHDTVARAVIGIVPTPLHLGDQATWDAMMPRALEFEREHERALVDEVVDLAKAGGRGALGIATVLECLKNKQVELLLVPWPLGDVELRVRLPELAMAAGARIELVAGPAAERIEQEGGLAARLYYGIPEAAPAPPLAGAA</sequence>
<comment type="caution">
    <text evidence="1">The sequence shown here is derived from an EMBL/GenBank/DDBJ whole genome shotgun (WGS) entry which is preliminary data.</text>
</comment>
<accession>A0ABS7TW99</accession>
<evidence type="ECO:0000313" key="2">
    <source>
        <dbReference type="Proteomes" id="UP001139031"/>
    </source>
</evidence>
<dbReference type="SUPFAM" id="SSF55315">
    <property type="entry name" value="L30e-like"/>
    <property type="match status" value="1"/>
</dbReference>
<dbReference type="InterPro" id="IPR029064">
    <property type="entry name" value="Ribosomal_eL30-like_sf"/>
</dbReference>
<organism evidence="1 2">
    <name type="scientific">Nannocystis pusilla</name>
    <dbReference type="NCBI Taxonomy" id="889268"/>
    <lineage>
        <taxon>Bacteria</taxon>
        <taxon>Pseudomonadati</taxon>
        <taxon>Myxococcota</taxon>
        <taxon>Polyangia</taxon>
        <taxon>Nannocystales</taxon>
        <taxon>Nannocystaceae</taxon>
        <taxon>Nannocystis</taxon>
    </lineage>
</organism>
<dbReference type="Proteomes" id="UP001139031">
    <property type="component" value="Unassembled WGS sequence"/>
</dbReference>
<dbReference type="InterPro" id="IPR041202">
    <property type="entry name" value="BaeRF_family10"/>
</dbReference>
<dbReference type="EMBL" id="JAIRAU010000029">
    <property type="protein sequence ID" value="MBZ5712306.1"/>
    <property type="molecule type" value="Genomic_DNA"/>
</dbReference>
<protein>
    <submittedName>
        <fullName evidence="1">Uncharacterized protein</fullName>
    </submittedName>
</protein>
<dbReference type="Gene3D" id="3.30.420.60">
    <property type="entry name" value="eRF1 domain 2"/>
    <property type="match status" value="1"/>
</dbReference>